<dbReference type="SUPFAM" id="SSF54001">
    <property type="entry name" value="Cysteine proteinases"/>
    <property type="match status" value="1"/>
</dbReference>
<keyword evidence="5" id="KW-1185">Reference proteome</keyword>
<reference evidence="4" key="1">
    <citation type="submission" date="2021-12" db="EMBL/GenBank/DDBJ databases">
        <authorList>
            <person name="King R."/>
        </authorList>
    </citation>
    <scope>NUCLEOTIDE SEQUENCE</scope>
</reference>
<comment type="similarity">
    <text evidence="1">Belongs to the peptidase C1 family.</text>
</comment>
<dbReference type="PANTHER" id="PTHR12411">
    <property type="entry name" value="CYSTEINE PROTEASE FAMILY C1-RELATED"/>
    <property type="match status" value="1"/>
</dbReference>
<dbReference type="GO" id="GO:0006508">
    <property type="term" value="P:proteolysis"/>
    <property type="evidence" value="ECO:0007669"/>
    <property type="project" value="InterPro"/>
</dbReference>
<dbReference type="InterPro" id="IPR013128">
    <property type="entry name" value="Peptidase_C1A"/>
</dbReference>
<protein>
    <recommendedName>
        <fullName evidence="3">Peptidase C1A papain C-terminal domain-containing protein</fullName>
    </recommendedName>
</protein>
<evidence type="ECO:0000256" key="1">
    <source>
        <dbReference type="ARBA" id="ARBA00008455"/>
    </source>
</evidence>
<evidence type="ECO:0000259" key="3">
    <source>
        <dbReference type="SMART" id="SM00645"/>
    </source>
</evidence>
<dbReference type="InterPro" id="IPR000668">
    <property type="entry name" value="Peptidase_C1A_C"/>
</dbReference>
<dbReference type="Pfam" id="PF00112">
    <property type="entry name" value="Peptidase_C1"/>
    <property type="match status" value="1"/>
</dbReference>
<sequence>MSPPAGKSLSSPRPALPHPASELLFTRPGPAPPLPRDAATPGVNHKFDPIPEIVDCQTEASGCDGGTPQKALDYLMHTGVTLAENYPYVGRWSSGCQPDHPKAIKLAVWGQLRNDAAIAQVLNGRSPIPSGYFMHPDIQLFTGGVFDPPDCKSDPDEFNHASTIVAHDAEAWILRNSWGPDWNGDGHFRLRKGACGIGMRSYSIILSHLY</sequence>
<accession>A0A9P0G3N4</accession>
<evidence type="ECO:0000313" key="5">
    <source>
        <dbReference type="Proteomes" id="UP001152759"/>
    </source>
</evidence>
<organism evidence="4 5">
    <name type="scientific">Bemisia tabaci</name>
    <name type="common">Sweetpotato whitefly</name>
    <name type="synonym">Aleurodes tabaci</name>
    <dbReference type="NCBI Taxonomy" id="7038"/>
    <lineage>
        <taxon>Eukaryota</taxon>
        <taxon>Metazoa</taxon>
        <taxon>Ecdysozoa</taxon>
        <taxon>Arthropoda</taxon>
        <taxon>Hexapoda</taxon>
        <taxon>Insecta</taxon>
        <taxon>Pterygota</taxon>
        <taxon>Neoptera</taxon>
        <taxon>Paraneoptera</taxon>
        <taxon>Hemiptera</taxon>
        <taxon>Sternorrhyncha</taxon>
        <taxon>Aleyrodoidea</taxon>
        <taxon>Aleyrodidae</taxon>
        <taxon>Aleyrodinae</taxon>
        <taxon>Bemisia</taxon>
    </lineage>
</organism>
<feature type="domain" description="Peptidase C1A papain C-terminal" evidence="3">
    <location>
        <begin position="34"/>
        <end position="205"/>
    </location>
</feature>
<gene>
    <name evidence="4" type="ORF">BEMITA_LOCUS2243</name>
</gene>
<dbReference type="Gene3D" id="3.90.70.10">
    <property type="entry name" value="Cysteine proteinases"/>
    <property type="match status" value="1"/>
</dbReference>
<proteinExistence type="inferred from homology"/>
<dbReference type="AlphaFoldDB" id="A0A9P0G3N4"/>
<evidence type="ECO:0000313" key="4">
    <source>
        <dbReference type="EMBL" id="CAH0762070.1"/>
    </source>
</evidence>
<dbReference type="EMBL" id="OU963871">
    <property type="protein sequence ID" value="CAH0762070.1"/>
    <property type="molecule type" value="Genomic_DNA"/>
</dbReference>
<dbReference type="SMART" id="SM00645">
    <property type="entry name" value="Pept_C1"/>
    <property type="match status" value="1"/>
</dbReference>
<dbReference type="InterPro" id="IPR038765">
    <property type="entry name" value="Papain-like_cys_pep_sf"/>
</dbReference>
<evidence type="ECO:0000256" key="2">
    <source>
        <dbReference type="SAM" id="MobiDB-lite"/>
    </source>
</evidence>
<dbReference type="GO" id="GO:0008234">
    <property type="term" value="F:cysteine-type peptidase activity"/>
    <property type="evidence" value="ECO:0007669"/>
    <property type="project" value="InterPro"/>
</dbReference>
<name>A0A9P0G3N4_BEMTA</name>
<feature type="region of interest" description="Disordered" evidence="2">
    <location>
        <begin position="1"/>
        <end position="46"/>
    </location>
</feature>
<dbReference type="Proteomes" id="UP001152759">
    <property type="component" value="Chromosome 10"/>
</dbReference>